<organism evidence="1 2">
    <name type="scientific">Arctium lappa</name>
    <name type="common">Greater burdock</name>
    <name type="synonym">Lappa major</name>
    <dbReference type="NCBI Taxonomy" id="4217"/>
    <lineage>
        <taxon>Eukaryota</taxon>
        <taxon>Viridiplantae</taxon>
        <taxon>Streptophyta</taxon>
        <taxon>Embryophyta</taxon>
        <taxon>Tracheophyta</taxon>
        <taxon>Spermatophyta</taxon>
        <taxon>Magnoliopsida</taxon>
        <taxon>eudicotyledons</taxon>
        <taxon>Gunneridae</taxon>
        <taxon>Pentapetalae</taxon>
        <taxon>asterids</taxon>
        <taxon>campanulids</taxon>
        <taxon>Asterales</taxon>
        <taxon>Asteraceae</taxon>
        <taxon>Carduoideae</taxon>
        <taxon>Cardueae</taxon>
        <taxon>Arctiinae</taxon>
        <taxon>Arctium</taxon>
    </lineage>
</organism>
<dbReference type="EMBL" id="CM042050">
    <property type="protein sequence ID" value="KAI3736391.1"/>
    <property type="molecule type" value="Genomic_DNA"/>
</dbReference>
<accession>A0ACB9CQ77</accession>
<protein>
    <submittedName>
        <fullName evidence="1">Uncharacterized protein</fullName>
    </submittedName>
</protein>
<comment type="caution">
    <text evidence="1">The sequence shown here is derived from an EMBL/GenBank/DDBJ whole genome shotgun (WGS) entry which is preliminary data.</text>
</comment>
<keyword evidence="2" id="KW-1185">Reference proteome</keyword>
<sequence>MADAAVEFLLNNLTQLLVYNVHLISSVKDQVNSLCTDLRLLAAFVKDATDSRDKSAVVKQLVKEIRIEVYKAEDIIDMFVVHASVQNSRTTFKKLFHITEHTKKLHSIGKEIQDIRRRVKDLYDNKLFGYIASGGRESVTRSPPAVEEDNVVGFDKEAEEMVGWLKAETEELDVISVLRHVYTSAASNLPTPSSKSRKGVKDPLINENLRTMSKVSPKTCTDVIFARTPNLQKLGVRGNLMSLMEETDGSCKFDNITKLTHLETLKLLNDTYPISPLDGRLRGLLEWYKFPPKLKKLTLSDTMLNWENMSVLGKLPGLEVLKLGDNAFMGERWETPERSFVRLRVLEIGKTDLAIWKAAGVQFPQLQRLSLKQCEQLVAVPWGLGGIPTLEVVELCWTSHSTVASAHRIQKSFKLVVFPPDQLETQT</sequence>
<evidence type="ECO:0000313" key="1">
    <source>
        <dbReference type="EMBL" id="KAI3736391.1"/>
    </source>
</evidence>
<dbReference type="Proteomes" id="UP001055879">
    <property type="component" value="Linkage Group LG04"/>
</dbReference>
<gene>
    <name evidence="1" type="ORF">L6452_15930</name>
</gene>
<reference evidence="2" key="1">
    <citation type="journal article" date="2022" name="Mol. Ecol. Resour.">
        <title>The genomes of chicory, endive, great burdock and yacon provide insights into Asteraceae palaeo-polyploidization history and plant inulin production.</title>
        <authorList>
            <person name="Fan W."/>
            <person name="Wang S."/>
            <person name="Wang H."/>
            <person name="Wang A."/>
            <person name="Jiang F."/>
            <person name="Liu H."/>
            <person name="Zhao H."/>
            <person name="Xu D."/>
            <person name="Zhang Y."/>
        </authorList>
    </citation>
    <scope>NUCLEOTIDE SEQUENCE [LARGE SCALE GENOMIC DNA]</scope>
    <source>
        <strain evidence="2">cv. Niubang</strain>
    </source>
</reference>
<proteinExistence type="predicted"/>
<name>A0ACB9CQ77_ARCLA</name>
<reference evidence="1 2" key="2">
    <citation type="journal article" date="2022" name="Mol. Ecol. Resour.">
        <title>The genomes of chicory, endive, great burdock and yacon provide insights into Asteraceae paleo-polyploidization history and plant inulin production.</title>
        <authorList>
            <person name="Fan W."/>
            <person name="Wang S."/>
            <person name="Wang H."/>
            <person name="Wang A."/>
            <person name="Jiang F."/>
            <person name="Liu H."/>
            <person name="Zhao H."/>
            <person name="Xu D."/>
            <person name="Zhang Y."/>
        </authorList>
    </citation>
    <scope>NUCLEOTIDE SEQUENCE [LARGE SCALE GENOMIC DNA]</scope>
    <source>
        <strain evidence="2">cv. Niubang</strain>
    </source>
</reference>
<evidence type="ECO:0000313" key="2">
    <source>
        <dbReference type="Proteomes" id="UP001055879"/>
    </source>
</evidence>